<proteinExistence type="predicted"/>
<feature type="domain" description="GGDEF" evidence="3">
    <location>
        <begin position="365"/>
        <end position="497"/>
    </location>
</feature>
<dbReference type="GO" id="GO:0052621">
    <property type="term" value="F:diguanylate cyclase activity"/>
    <property type="evidence" value="ECO:0007669"/>
    <property type="project" value="UniProtKB-EC"/>
</dbReference>
<evidence type="ECO:0000259" key="3">
    <source>
        <dbReference type="PROSITE" id="PS50887"/>
    </source>
</evidence>
<protein>
    <recommendedName>
        <fullName evidence="1">diguanylate cyclase</fullName>
        <ecNumber evidence="1">2.7.7.65</ecNumber>
    </recommendedName>
</protein>
<dbReference type="EMBL" id="JBEWZI010000005">
    <property type="protein sequence ID" value="MET7013771.1"/>
    <property type="molecule type" value="Genomic_DNA"/>
</dbReference>
<organism evidence="4 5">
    <name type="scientific">Uliginosibacterium flavum</name>
    <dbReference type="NCBI Taxonomy" id="1396831"/>
    <lineage>
        <taxon>Bacteria</taxon>
        <taxon>Pseudomonadati</taxon>
        <taxon>Pseudomonadota</taxon>
        <taxon>Betaproteobacteria</taxon>
        <taxon>Rhodocyclales</taxon>
        <taxon>Zoogloeaceae</taxon>
        <taxon>Uliginosibacterium</taxon>
    </lineage>
</organism>
<evidence type="ECO:0000256" key="1">
    <source>
        <dbReference type="ARBA" id="ARBA00012528"/>
    </source>
</evidence>
<keyword evidence="4" id="KW-0548">Nucleotidyltransferase</keyword>
<dbReference type="InterPro" id="IPR043128">
    <property type="entry name" value="Rev_trsase/Diguanyl_cyclase"/>
</dbReference>
<dbReference type="InterPro" id="IPR050469">
    <property type="entry name" value="Diguanylate_Cyclase"/>
</dbReference>
<evidence type="ECO:0000313" key="5">
    <source>
        <dbReference type="Proteomes" id="UP001549691"/>
    </source>
</evidence>
<dbReference type="NCBIfam" id="TIGR00254">
    <property type="entry name" value="GGDEF"/>
    <property type="match status" value="1"/>
</dbReference>
<gene>
    <name evidence="4" type="ORF">ABXR19_06195</name>
</gene>
<reference evidence="4 5" key="1">
    <citation type="submission" date="2024-07" db="EMBL/GenBank/DDBJ databases">
        <title>Uliginosibacterium flavum JJ3220;KACC:17644.</title>
        <authorList>
            <person name="Kim M.K."/>
        </authorList>
    </citation>
    <scope>NUCLEOTIDE SEQUENCE [LARGE SCALE GENOMIC DNA]</scope>
    <source>
        <strain evidence="4 5">KACC:17644</strain>
    </source>
</reference>
<accession>A0ABV2TIM2</accession>
<evidence type="ECO:0000256" key="2">
    <source>
        <dbReference type="ARBA" id="ARBA00034247"/>
    </source>
</evidence>
<keyword evidence="5" id="KW-1185">Reference proteome</keyword>
<dbReference type="Gene3D" id="3.30.450.20">
    <property type="entry name" value="PAS domain"/>
    <property type="match status" value="2"/>
</dbReference>
<dbReference type="PANTHER" id="PTHR45138">
    <property type="entry name" value="REGULATORY COMPONENTS OF SENSORY TRANSDUCTION SYSTEM"/>
    <property type="match status" value="1"/>
</dbReference>
<comment type="catalytic activity">
    <reaction evidence="2">
        <text>2 GTP = 3',3'-c-di-GMP + 2 diphosphate</text>
        <dbReference type="Rhea" id="RHEA:24898"/>
        <dbReference type="ChEBI" id="CHEBI:33019"/>
        <dbReference type="ChEBI" id="CHEBI:37565"/>
        <dbReference type="ChEBI" id="CHEBI:58805"/>
        <dbReference type="EC" id="2.7.7.65"/>
    </reaction>
</comment>
<dbReference type="Pfam" id="PF13188">
    <property type="entry name" value="PAS_8"/>
    <property type="match status" value="1"/>
</dbReference>
<dbReference type="InterPro" id="IPR035965">
    <property type="entry name" value="PAS-like_dom_sf"/>
</dbReference>
<evidence type="ECO:0000313" key="4">
    <source>
        <dbReference type="EMBL" id="MET7013771.1"/>
    </source>
</evidence>
<dbReference type="SMART" id="SM00267">
    <property type="entry name" value="GGDEF"/>
    <property type="match status" value="1"/>
</dbReference>
<dbReference type="Pfam" id="PF00990">
    <property type="entry name" value="GGDEF"/>
    <property type="match status" value="1"/>
</dbReference>
<name>A0ABV2TIM2_9RHOO</name>
<keyword evidence="4" id="KW-0808">Transferase</keyword>
<dbReference type="CDD" id="cd01949">
    <property type="entry name" value="GGDEF"/>
    <property type="match status" value="1"/>
</dbReference>
<sequence length="511" mass="57033">MLPKQAEITLLALPAALTVGLALSFAWPTPTALFLTALAGLLPPLWRLHREQAALAALATQAQTQKKETWDFIRRIINVIPYPVYVKDARSCYVLFNTAFELDKAKSYEQLIGRDGLAPGSSEEAIRLHYLEDGEVLAGRTIYKEEHRNHAVTGQELYRVITKGTCSDPTGEPVIVGVRFYVTEQRIAQRSAQEALERETALREQVQQFVQRLIDVIPDPVYIKKTGGRYVMVNDAFAEYRHLDKSYIVSSAYPPPPAPVDVLTRQASIEEDNSVLVGGEILKEEHVIRKATGEEVFRIVCKRHSIYFDNEPVIIGIDHHITRWRVAERELQRLAQQDALTGIANRRHFREEADRAIDRAERYGEPLSLVMLDLDHFKHVNDSYGHQAGDQVLLETVSRINSCLRKSDIAGRWGGEEFVVLLPHTDAAEALFAAERLRTALAASPILADANALTITLSAGFAQRLAGETLDSFIARADTALYQAKNSGRNRVVGFPTDNPAPINANNEVSI</sequence>
<dbReference type="InterPro" id="IPR000160">
    <property type="entry name" value="GGDEF_dom"/>
</dbReference>
<dbReference type="PANTHER" id="PTHR45138:SF9">
    <property type="entry name" value="DIGUANYLATE CYCLASE DGCM-RELATED"/>
    <property type="match status" value="1"/>
</dbReference>
<dbReference type="SUPFAM" id="SSF55785">
    <property type="entry name" value="PYP-like sensor domain (PAS domain)"/>
    <property type="match status" value="2"/>
</dbReference>
<dbReference type="Proteomes" id="UP001549691">
    <property type="component" value="Unassembled WGS sequence"/>
</dbReference>
<dbReference type="InterPro" id="IPR000014">
    <property type="entry name" value="PAS"/>
</dbReference>
<dbReference type="InterPro" id="IPR029787">
    <property type="entry name" value="Nucleotide_cyclase"/>
</dbReference>
<dbReference type="Gene3D" id="3.30.70.270">
    <property type="match status" value="1"/>
</dbReference>
<dbReference type="EC" id="2.7.7.65" evidence="1"/>
<dbReference type="SUPFAM" id="SSF55073">
    <property type="entry name" value="Nucleotide cyclase"/>
    <property type="match status" value="1"/>
</dbReference>
<comment type="caution">
    <text evidence="4">The sequence shown here is derived from an EMBL/GenBank/DDBJ whole genome shotgun (WGS) entry which is preliminary data.</text>
</comment>
<dbReference type="PROSITE" id="PS50887">
    <property type="entry name" value="GGDEF"/>
    <property type="match status" value="1"/>
</dbReference>
<dbReference type="RefSeq" id="WP_354600234.1">
    <property type="nucleotide sequence ID" value="NZ_JBEWZI010000005.1"/>
</dbReference>